<name>A0A011UH14_RUMAL</name>
<dbReference type="Proteomes" id="UP000021369">
    <property type="component" value="Unassembled WGS sequence"/>
</dbReference>
<reference evidence="6 7" key="1">
    <citation type="submission" date="2013-06" db="EMBL/GenBank/DDBJ databases">
        <title>Rumen cellulosomics: divergent fiber-degrading strategies revealed by comparative genome-wide analysis of six Ruminococcal strains.</title>
        <authorList>
            <person name="Dassa B."/>
            <person name="Borovok I."/>
            <person name="Lamed R."/>
            <person name="Flint H."/>
            <person name="Yeoman C.J."/>
            <person name="White B."/>
            <person name="Bayer E.A."/>
        </authorList>
    </citation>
    <scope>NUCLEOTIDE SEQUENCE [LARGE SCALE GENOMIC DNA]</scope>
    <source>
        <strain evidence="6 7">SY3</strain>
    </source>
</reference>
<dbReference type="OrthoDB" id="9803714at2"/>
<dbReference type="SUPFAM" id="SSF53850">
    <property type="entry name" value="Periplasmic binding protein-like II"/>
    <property type="match status" value="1"/>
</dbReference>
<dbReference type="EMBL" id="JEOB01000002">
    <property type="protein sequence ID" value="EXM39959.1"/>
    <property type="molecule type" value="Genomic_DNA"/>
</dbReference>
<comment type="caution">
    <text evidence="6">The sequence shown here is derived from an EMBL/GenBank/DDBJ whole genome shotgun (WGS) entry which is preliminary data.</text>
</comment>
<dbReference type="InterPro" id="IPR050950">
    <property type="entry name" value="HTH-type_LysR_regulators"/>
</dbReference>
<dbReference type="GO" id="GO:0005829">
    <property type="term" value="C:cytosol"/>
    <property type="evidence" value="ECO:0007669"/>
    <property type="project" value="TreeGrafter"/>
</dbReference>
<evidence type="ECO:0000313" key="6">
    <source>
        <dbReference type="EMBL" id="EXM39959.1"/>
    </source>
</evidence>
<dbReference type="RefSeq" id="WP_037287398.1">
    <property type="nucleotide sequence ID" value="NZ_JEOB01000002.1"/>
</dbReference>
<dbReference type="SUPFAM" id="SSF46785">
    <property type="entry name" value="Winged helix' DNA-binding domain"/>
    <property type="match status" value="1"/>
</dbReference>
<organism evidence="6 7">
    <name type="scientific">Ruminococcus albus SY3</name>
    <dbReference type="NCBI Taxonomy" id="1341156"/>
    <lineage>
        <taxon>Bacteria</taxon>
        <taxon>Bacillati</taxon>
        <taxon>Bacillota</taxon>
        <taxon>Clostridia</taxon>
        <taxon>Eubacteriales</taxon>
        <taxon>Oscillospiraceae</taxon>
        <taxon>Ruminococcus</taxon>
    </lineage>
</organism>
<proteinExistence type="inferred from homology"/>
<evidence type="ECO:0000256" key="3">
    <source>
        <dbReference type="ARBA" id="ARBA00023125"/>
    </source>
</evidence>
<evidence type="ECO:0000313" key="7">
    <source>
        <dbReference type="Proteomes" id="UP000021369"/>
    </source>
</evidence>
<evidence type="ECO:0000256" key="2">
    <source>
        <dbReference type="ARBA" id="ARBA00023015"/>
    </source>
</evidence>
<dbReference type="PRINTS" id="PR00039">
    <property type="entry name" value="HTHLYSR"/>
</dbReference>
<dbReference type="PANTHER" id="PTHR30419:SF8">
    <property type="entry name" value="NITROGEN ASSIMILATION TRANSCRIPTIONAL ACTIVATOR-RELATED"/>
    <property type="match status" value="1"/>
</dbReference>
<dbReference type="PROSITE" id="PS50931">
    <property type="entry name" value="HTH_LYSR"/>
    <property type="match status" value="1"/>
</dbReference>
<dbReference type="Pfam" id="PF03466">
    <property type="entry name" value="LysR_substrate"/>
    <property type="match status" value="1"/>
</dbReference>
<accession>A0A011UH14</accession>
<evidence type="ECO:0000259" key="5">
    <source>
        <dbReference type="PROSITE" id="PS50931"/>
    </source>
</evidence>
<keyword evidence="4" id="KW-0804">Transcription</keyword>
<dbReference type="GO" id="GO:0003677">
    <property type="term" value="F:DNA binding"/>
    <property type="evidence" value="ECO:0007669"/>
    <property type="project" value="UniProtKB-KW"/>
</dbReference>
<dbReference type="InterPro" id="IPR036390">
    <property type="entry name" value="WH_DNA-bd_sf"/>
</dbReference>
<protein>
    <recommendedName>
        <fullName evidence="5">HTH lysR-type domain-containing protein</fullName>
    </recommendedName>
</protein>
<feature type="domain" description="HTH lysR-type" evidence="5">
    <location>
        <begin position="1"/>
        <end position="58"/>
    </location>
</feature>
<sequence length="292" mass="33814">MEIRILRYFLAIAREENMTRAAERLHISQPSLSKEIKKLEEELGHELFIRTNKNMLLNDEGMLLRKRAEDIIAMVDKTAEEFSQLDNIIGGEIRIGCAESYLIKYLARSIKTFKEQYPNFIYHIFSGDTEPVAERLDKGILDLAVIVEPPNLSKYNYLSIPESDKWGLVMLSDSPLAEKEYVTLNDLYGLPLFCSEQSIRVDFPRWCGENMDKLNFAGTVNLAYNGSVFVKEGLGYLLTFEHLIDTSEKSGLCFRPIKPTLETNMYIIWKKYQVFSPIAELFLKRLKEDYHN</sequence>
<dbReference type="CDD" id="cd05466">
    <property type="entry name" value="PBP2_LTTR_substrate"/>
    <property type="match status" value="1"/>
</dbReference>
<dbReference type="Pfam" id="PF00126">
    <property type="entry name" value="HTH_1"/>
    <property type="match status" value="1"/>
</dbReference>
<keyword evidence="7" id="KW-1185">Reference proteome</keyword>
<dbReference type="InterPro" id="IPR000847">
    <property type="entry name" value="LysR_HTH_N"/>
</dbReference>
<dbReference type="AlphaFoldDB" id="A0A011UH14"/>
<dbReference type="Gene3D" id="1.10.10.10">
    <property type="entry name" value="Winged helix-like DNA-binding domain superfamily/Winged helix DNA-binding domain"/>
    <property type="match status" value="1"/>
</dbReference>
<comment type="similarity">
    <text evidence="1">Belongs to the LysR transcriptional regulatory family.</text>
</comment>
<dbReference type="InterPro" id="IPR036388">
    <property type="entry name" value="WH-like_DNA-bd_sf"/>
</dbReference>
<keyword evidence="2" id="KW-0805">Transcription regulation</keyword>
<dbReference type="Gene3D" id="3.40.190.290">
    <property type="match status" value="1"/>
</dbReference>
<evidence type="ECO:0000256" key="4">
    <source>
        <dbReference type="ARBA" id="ARBA00023163"/>
    </source>
</evidence>
<dbReference type="PANTHER" id="PTHR30419">
    <property type="entry name" value="HTH-TYPE TRANSCRIPTIONAL REGULATOR YBHD"/>
    <property type="match status" value="1"/>
</dbReference>
<gene>
    <name evidence="6" type="ORF">RASY3_09750</name>
</gene>
<dbReference type="FunFam" id="1.10.10.10:FF:000001">
    <property type="entry name" value="LysR family transcriptional regulator"/>
    <property type="match status" value="1"/>
</dbReference>
<evidence type="ECO:0000256" key="1">
    <source>
        <dbReference type="ARBA" id="ARBA00009437"/>
    </source>
</evidence>
<keyword evidence="3" id="KW-0238">DNA-binding</keyword>
<dbReference type="GO" id="GO:0003700">
    <property type="term" value="F:DNA-binding transcription factor activity"/>
    <property type="evidence" value="ECO:0007669"/>
    <property type="project" value="InterPro"/>
</dbReference>
<dbReference type="InterPro" id="IPR005119">
    <property type="entry name" value="LysR_subst-bd"/>
</dbReference>
<dbReference type="PATRIC" id="fig|1341156.4.peg.1248"/>